<evidence type="ECO:0000259" key="6">
    <source>
        <dbReference type="PROSITE" id="PS51900"/>
    </source>
</evidence>
<dbReference type="InterPro" id="IPR010998">
    <property type="entry name" value="Integrase_recombinase_N"/>
</dbReference>
<evidence type="ECO:0000259" key="5">
    <source>
        <dbReference type="PROSITE" id="PS51898"/>
    </source>
</evidence>
<dbReference type="Gene3D" id="1.10.150.130">
    <property type="match status" value="1"/>
</dbReference>
<dbReference type="SUPFAM" id="SSF47823">
    <property type="entry name" value="lambda integrase-like, N-terminal domain"/>
    <property type="match status" value="1"/>
</dbReference>
<keyword evidence="3" id="KW-0233">DNA recombination</keyword>
<dbReference type="Pfam" id="PF00589">
    <property type="entry name" value="Phage_integrase"/>
    <property type="match status" value="1"/>
</dbReference>
<evidence type="ECO:0000313" key="8">
    <source>
        <dbReference type="Proteomes" id="UP000198697"/>
    </source>
</evidence>
<keyword evidence="8" id="KW-1185">Reference proteome</keyword>
<accession>A0A1I0IKT8</accession>
<evidence type="ECO:0000256" key="2">
    <source>
        <dbReference type="ARBA" id="ARBA00023125"/>
    </source>
</evidence>
<dbReference type="InterPro" id="IPR011010">
    <property type="entry name" value="DNA_brk_join_enz"/>
</dbReference>
<dbReference type="RefSeq" id="WP_092773714.1">
    <property type="nucleotide sequence ID" value="NZ_FOHS01000005.1"/>
</dbReference>
<proteinExistence type="predicted"/>
<dbReference type="PANTHER" id="PTHR34605">
    <property type="entry name" value="PHAGE_INTEGRASE DOMAIN-CONTAINING PROTEIN"/>
    <property type="match status" value="1"/>
</dbReference>
<dbReference type="PANTHER" id="PTHR34605:SF3">
    <property type="entry name" value="P CELL-TYPE AGGLUTINATION PROTEIN MAP4-LIKE-RELATED"/>
    <property type="match status" value="1"/>
</dbReference>
<feature type="domain" description="Tyr recombinase" evidence="5">
    <location>
        <begin position="128"/>
        <end position="318"/>
    </location>
</feature>
<dbReference type="Proteomes" id="UP000198697">
    <property type="component" value="Unassembled WGS sequence"/>
</dbReference>
<dbReference type="GO" id="GO:0003677">
    <property type="term" value="F:DNA binding"/>
    <property type="evidence" value="ECO:0007669"/>
    <property type="project" value="UniProtKB-UniRule"/>
</dbReference>
<keyword evidence="1" id="KW-0229">DNA integration</keyword>
<dbReference type="SUPFAM" id="SSF56349">
    <property type="entry name" value="DNA breaking-rejoining enzymes"/>
    <property type="match status" value="1"/>
</dbReference>
<sequence>MATENQLPVVQSSPAAQVPAHLVDSTQRYVESGLRGADNTVRAYAGDWKRFSAWCALHQLNSLPAPIEALVGFLTELADAGKKYATIERHAAAIAKAHELAGVESPTADKKLKVLLKGIAREIKTRQKQAPAFSLESFKRTIKSIDVTAPAGLRNRALLLLGFTGAFRRSELEALNIEDLAFDDDGLVVTLPQSKTNQLGQAEEKAIFYSPDSALCPIRCLQAWLRVLGRTEGPVFVSLRKNNQVTARRMTTKYTNLIVQQYLGPQFTAHSLRASFVTVSKLNGADDSKVMNQTKHKTSAMIRRYTRLDNVRQHNSAKELGL</sequence>
<protein>
    <submittedName>
        <fullName evidence="7">Site-specific recombinase XerD</fullName>
    </submittedName>
</protein>
<evidence type="ECO:0000256" key="4">
    <source>
        <dbReference type="PROSITE-ProRule" id="PRU01248"/>
    </source>
</evidence>
<dbReference type="GO" id="GO:0006310">
    <property type="term" value="P:DNA recombination"/>
    <property type="evidence" value="ECO:0007669"/>
    <property type="project" value="UniProtKB-KW"/>
</dbReference>
<dbReference type="PROSITE" id="PS51900">
    <property type="entry name" value="CB"/>
    <property type="match status" value="1"/>
</dbReference>
<evidence type="ECO:0000256" key="3">
    <source>
        <dbReference type="ARBA" id="ARBA00023172"/>
    </source>
</evidence>
<dbReference type="CDD" id="cd00799">
    <property type="entry name" value="INT_Cre_C"/>
    <property type="match status" value="1"/>
</dbReference>
<keyword evidence="2 4" id="KW-0238">DNA-binding</keyword>
<dbReference type="EMBL" id="FOHS01000005">
    <property type="protein sequence ID" value="SET97686.1"/>
    <property type="molecule type" value="Genomic_DNA"/>
</dbReference>
<dbReference type="STRING" id="82805.SAMN04487998_3363"/>
<dbReference type="GO" id="GO:0015074">
    <property type="term" value="P:DNA integration"/>
    <property type="evidence" value="ECO:0007669"/>
    <property type="project" value="UniProtKB-KW"/>
</dbReference>
<dbReference type="InterPro" id="IPR052925">
    <property type="entry name" value="Phage_Integrase-like_Recomb"/>
</dbReference>
<dbReference type="InterPro" id="IPR002104">
    <property type="entry name" value="Integrase_catalytic"/>
</dbReference>
<dbReference type="AlphaFoldDB" id="A0A1I0IKT8"/>
<dbReference type="InterPro" id="IPR013762">
    <property type="entry name" value="Integrase-like_cat_sf"/>
</dbReference>
<dbReference type="InterPro" id="IPR044068">
    <property type="entry name" value="CB"/>
</dbReference>
<gene>
    <name evidence="7" type="ORF">SAMN04487998_3363</name>
</gene>
<dbReference type="PROSITE" id="PS51898">
    <property type="entry name" value="TYR_RECOMBINASE"/>
    <property type="match status" value="1"/>
</dbReference>
<evidence type="ECO:0000313" key="7">
    <source>
        <dbReference type="EMBL" id="SET97686.1"/>
    </source>
</evidence>
<organism evidence="7 8">
    <name type="scientific">Hymenobacter actinosclerus</name>
    <dbReference type="NCBI Taxonomy" id="82805"/>
    <lineage>
        <taxon>Bacteria</taxon>
        <taxon>Pseudomonadati</taxon>
        <taxon>Bacteroidota</taxon>
        <taxon>Cytophagia</taxon>
        <taxon>Cytophagales</taxon>
        <taxon>Hymenobacteraceae</taxon>
        <taxon>Hymenobacter</taxon>
    </lineage>
</organism>
<dbReference type="Gene3D" id="1.10.443.10">
    <property type="entry name" value="Intergrase catalytic core"/>
    <property type="match status" value="1"/>
</dbReference>
<dbReference type="OrthoDB" id="9815875at2"/>
<feature type="domain" description="Core-binding (CB)" evidence="6">
    <location>
        <begin position="24"/>
        <end position="102"/>
    </location>
</feature>
<reference evidence="8" key="1">
    <citation type="submission" date="2016-10" db="EMBL/GenBank/DDBJ databases">
        <authorList>
            <person name="Varghese N."/>
            <person name="Submissions S."/>
        </authorList>
    </citation>
    <scope>NUCLEOTIDE SEQUENCE [LARGE SCALE GENOMIC DNA]</scope>
    <source>
        <strain evidence="8">DSM 15310</strain>
    </source>
</reference>
<name>A0A1I0IKT8_9BACT</name>
<evidence type="ECO:0000256" key="1">
    <source>
        <dbReference type="ARBA" id="ARBA00022908"/>
    </source>
</evidence>